<name>A0A6A6Y459_9PEZI</name>
<feature type="region of interest" description="Disordered" evidence="1">
    <location>
        <begin position="46"/>
        <end position="122"/>
    </location>
</feature>
<feature type="region of interest" description="Disordered" evidence="1">
    <location>
        <begin position="148"/>
        <end position="400"/>
    </location>
</feature>
<evidence type="ECO:0000256" key="1">
    <source>
        <dbReference type="SAM" id="MobiDB-lite"/>
    </source>
</evidence>
<sequence length="475" mass="50102">MADDHGQRSLWRKYNALVARNEAAERALRDSNRAAEASVRAQLTEAFGQISEPAAPTARASTRAVTPRHANSVQTPPAGLELPTPRHVTSTAGPPPATPPVTPYHVSRSGHGFSNAASERASTVAPEEIEILDMDIDSDRHIEEAVDLERAGQANPTANTNDTTDPVKTEESAPVIVQGGEVVDLCGSNTSDEEEEGVELEVVEEPRTPVKPPPSLARHFSRFRGDPVSPMSPTPVASTSEQASGTQAQNEKSAVAPTQSQSSTALTTQKAGESTASSLKTKPAASASAAGSSNATNPSTPKPARKRAAPEIVNISDEDSDYAPQDSPPPPPKRPRPAAAAKKNVTIASPLVTPSSNSKKSGSATPTSALSKKRGPGVMKPIFSHTRKASHPTLHDPLSTGANMRMRTALMAPPPLGGRVQRVAATKARQMTGLVVREEARMRKMSDDALMDEIEDGRVVGRLSLEPPAGRRRGQ</sequence>
<accession>A0A6A6Y459</accession>
<reference evidence="2 4" key="1">
    <citation type="journal article" date="2020" name="Stud. Mycol.">
        <title>101 Dothideomycetes genomes: a test case for predicting lifestyles and emergence of pathogens.</title>
        <authorList>
            <person name="Haridas S."/>
            <person name="Albert R."/>
            <person name="Binder M."/>
            <person name="Bloem J."/>
            <person name="Labutti K."/>
            <person name="Salamov A."/>
            <person name="Andreopoulos B."/>
            <person name="Baker S."/>
            <person name="Barry K."/>
            <person name="Bills G."/>
            <person name="Bluhm B."/>
            <person name="Cannon C."/>
            <person name="Castanera R."/>
            <person name="Culley D."/>
            <person name="Daum C."/>
            <person name="Ezra D."/>
            <person name="Gonzalez J."/>
            <person name="Henrissat B."/>
            <person name="Kuo A."/>
            <person name="Liang C."/>
            <person name="Lipzen A."/>
            <person name="Lutzoni F."/>
            <person name="Magnuson J."/>
            <person name="Mondo S."/>
            <person name="Nolan M."/>
            <person name="Ohm R."/>
            <person name="Pangilinan J."/>
            <person name="Park H.-J."/>
            <person name="Ramirez L."/>
            <person name="Alfaro M."/>
            <person name="Sun H."/>
            <person name="Tritt A."/>
            <person name="Yoshinaga Y."/>
            <person name="Zwiers L.-H."/>
            <person name="Turgeon B."/>
            <person name="Goodwin S."/>
            <person name="Spatafora J."/>
            <person name="Crous P."/>
            <person name="Grigoriev I."/>
        </authorList>
    </citation>
    <scope>NUCLEOTIDE SEQUENCE</scope>
    <source>
        <strain evidence="2 4">CBS 304.34</strain>
    </source>
</reference>
<feature type="compositionally biased region" description="Low complexity" evidence="1">
    <location>
        <begin position="53"/>
        <end position="68"/>
    </location>
</feature>
<feature type="compositionally biased region" description="Acidic residues" evidence="1">
    <location>
        <begin position="191"/>
        <end position="203"/>
    </location>
</feature>
<proteinExistence type="predicted"/>
<feature type="compositionally biased region" description="Pro residues" evidence="1">
    <location>
        <begin position="93"/>
        <end position="102"/>
    </location>
</feature>
<dbReference type="EMBL" id="MU003718">
    <property type="protein sequence ID" value="KAF2803308.1"/>
    <property type="molecule type" value="Genomic_DNA"/>
</dbReference>
<gene>
    <name evidence="2 4" type="ORF">BDZ99DRAFT_526676</name>
</gene>
<organism evidence="2">
    <name type="scientific">Mytilinidion resinicola</name>
    <dbReference type="NCBI Taxonomy" id="574789"/>
    <lineage>
        <taxon>Eukaryota</taxon>
        <taxon>Fungi</taxon>
        <taxon>Dikarya</taxon>
        <taxon>Ascomycota</taxon>
        <taxon>Pezizomycotina</taxon>
        <taxon>Dothideomycetes</taxon>
        <taxon>Pleosporomycetidae</taxon>
        <taxon>Mytilinidiales</taxon>
        <taxon>Mytilinidiaceae</taxon>
        <taxon>Mytilinidion</taxon>
    </lineage>
</organism>
<dbReference type="Proteomes" id="UP000504636">
    <property type="component" value="Unplaced"/>
</dbReference>
<feature type="compositionally biased region" description="Low complexity" evidence="1">
    <location>
        <begin position="258"/>
        <end position="299"/>
    </location>
</feature>
<keyword evidence="3" id="KW-1185">Reference proteome</keyword>
<feature type="compositionally biased region" description="Polar residues" evidence="1">
    <location>
        <begin position="352"/>
        <end position="370"/>
    </location>
</feature>
<reference evidence="4" key="3">
    <citation type="submission" date="2025-04" db="UniProtKB">
        <authorList>
            <consortium name="RefSeq"/>
        </authorList>
    </citation>
    <scope>IDENTIFICATION</scope>
    <source>
        <strain evidence="4">CBS 304.34</strain>
    </source>
</reference>
<dbReference type="AlphaFoldDB" id="A0A6A6Y459"/>
<feature type="compositionally biased region" description="Low complexity" evidence="1">
    <location>
        <begin position="154"/>
        <end position="164"/>
    </location>
</feature>
<dbReference type="OrthoDB" id="10503150at2759"/>
<dbReference type="GeneID" id="54467052"/>
<evidence type="ECO:0000313" key="3">
    <source>
        <dbReference type="Proteomes" id="UP000504636"/>
    </source>
</evidence>
<evidence type="ECO:0000313" key="4">
    <source>
        <dbReference type="RefSeq" id="XP_033570272.1"/>
    </source>
</evidence>
<evidence type="ECO:0000313" key="2">
    <source>
        <dbReference type="EMBL" id="KAF2803308.1"/>
    </source>
</evidence>
<feature type="compositionally biased region" description="Polar residues" evidence="1">
    <location>
        <begin position="235"/>
        <end position="252"/>
    </location>
</feature>
<protein>
    <submittedName>
        <fullName evidence="2 4">Uncharacterized protein</fullName>
    </submittedName>
</protein>
<reference evidence="4" key="2">
    <citation type="submission" date="2020-04" db="EMBL/GenBank/DDBJ databases">
        <authorList>
            <consortium name="NCBI Genome Project"/>
        </authorList>
    </citation>
    <scope>NUCLEOTIDE SEQUENCE</scope>
    <source>
        <strain evidence="4">CBS 304.34</strain>
    </source>
</reference>
<dbReference type="RefSeq" id="XP_033570272.1">
    <property type="nucleotide sequence ID" value="XM_033726159.1"/>
</dbReference>